<keyword evidence="2" id="KW-1185">Reference proteome</keyword>
<evidence type="ECO:0000313" key="1">
    <source>
        <dbReference type="EMBL" id="TCI99565.1"/>
    </source>
</evidence>
<dbReference type="AlphaFoldDB" id="A0A4R1AJ59"/>
<gene>
    <name evidence="1" type="ORF">E0Y62_27375</name>
</gene>
<protein>
    <submittedName>
        <fullName evidence="1">Uncharacterized protein</fullName>
    </submittedName>
</protein>
<comment type="caution">
    <text evidence="1">The sequence shown here is derived from an EMBL/GenBank/DDBJ whole genome shotgun (WGS) entry which is preliminary data.</text>
</comment>
<feature type="non-terminal residue" evidence="1">
    <location>
        <position position="135"/>
    </location>
</feature>
<name>A0A4R1AJ59_9BACI</name>
<dbReference type="EMBL" id="SJTH01000169">
    <property type="protein sequence ID" value="TCI99565.1"/>
    <property type="molecule type" value="Genomic_DNA"/>
</dbReference>
<dbReference type="Proteomes" id="UP000293846">
    <property type="component" value="Unassembled WGS sequence"/>
</dbReference>
<evidence type="ECO:0000313" key="2">
    <source>
        <dbReference type="Proteomes" id="UP000293846"/>
    </source>
</evidence>
<reference evidence="1 2" key="1">
    <citation type="submission" date="2019-03" db="EMBL/GenBank/DDBJ databases">
        <authorList>
            <person name="Jensen L."/>
            <person name="Storgaard J."/>
            <person name="Sulaj E."/>
            <person name="Schramm A."/>
            <person name="Marshall I.P.G."/>
        </authorList>
    </citation>
    <scope>NUCLEOTIDE SEQUENCE [LARGE SCALE GENOMIC DNA]</scope>
    <source>
        <strain evidence="1 2">2017H2G3</strain>
    </source>
</reference>
<proteinExistence type="predicted"/>
<sequence length="135" mass="15949">MKKLQRKTPDQLEFLKKFKQFSPVIDSDCTMNRICRYIESIDFGIRNVVKSDGNCEIYKRLMNNLDIEIENDKRKKIINVFNEFKKTSENLAATKMDNKINKDTLDEDLQRSIQLAYENLKDNLYSVCSNLQELV</sequence>
<accession>A0A4R1AJ59</accession>
<organism evidence="1 2">
    <name type="scientific">Cytobacillus praedii</name>
    <dbReference type="NCBI Taxonomy" id="1742358"/>
    <lineage>
        <taxon>Bacteria</taxon>
        <taxon>Bacillati</taxon>
        <taxon>Bacillota</taxon>
        <taxon>Bacilli</taxon>
        <taxon>Bacillales</taxon>
        <taxon>Bacillaceae</taxon>
        <taxon>Cytobacillus</taxon>
    </lineage>
</organism>